<evidence type="ECO:0000313" key="6">
    <source>
        <dbReference type="EMBL" id="KDS33208.1"/>
    </source>
</evidence>
<comment type="caution">
    <text evidence="6">The sequence shown here is derived from an EMBL/GenBank/DDBJ whole genome shotgun (WGS) entry which is preliminary data.</text>
</comment>
<dbReference type="GO" id="GO:0071555">
    <property type="term" value="P:cell wall organization"/>
    <property type="evidence" value="ECO:0007669"/>
    <property type="project" value="TreeGrafter"/>
</dbReference>
<dbReference type="GO" id="GO:0004180">
    <property type="term" value="F:carboxypeptidase activity"/>
    <property type="evidence" value="ECO:0007669"/>
    <property type="project" value="UniProtKB-KW"/>
</dbReference>
<gene>
    <name evidence="6" type="ORF">M097_0368</name>
</gene>
<dbReference type="InterPro" id="IPR050515">
    <property type="entry name" value="Beta-lactam/transpept"/>
</dbReference>
<evidence type="ECO:0000259" key="5">
    <source>
        <dbReference type="PROSITE" id="PS51178"/>
    </source>
</evidence>
<dbReference type="PROSITE" id="PS51178">
    <property type="entry name" value="PASTA"/>
    <property type="match status" value="1"/>
</dbReference>
<accession>A0A078RCT6</accession>
<evidence type="ECO:0000256" key="3">
    <source>
        <dbReference type="ARBA" id="ARBA00023136"/>
    </source>
</evidence>
<proteinExistence type="predicted"/>
<dbReference type="SUPFAM" id="SSF54184">
    <property type="entry name" value="Penicillin-binding protein 2x (pbp-2x), c-terminal domain"/>
    <property type="match status" value="1"/>
</dbReference>
<keyword evidence="4" id="KW-1133">Transmembrane helix</keyword>
<keyword evidence="4" id="KW-0812">Transmembrane</keyword>
<feature type="transmembrane region" description="Helical" evidence="4">
    <location>
        <begin position="6"/>
        <end position="28"/>
    </location>
</feature>
<dbReference type="InterPro" id="IPR036138">
    <property type="entry name" value="PBP_dimer_sf"/>
</dbReference>
<feature type="domain" description="PASTA" evidence="5">
    <location>
        <begin position="660"/>
        <end position="718"/>
    </location>
</feature>
<dbReference type="PATRIC" id="fig|1339350.3.peg.352"/>
<evidence type="ECO:0000256" key="2">
    <source>
        <dbReference type="ARBA" id="ARBA00022645"/>
    </source>
</evidence>
<dbReference type="Pfam" id="PF03793">
    <property type="entry name" value="PASTA"/>
    <property type="match status" value="1"/>
</dbReference>
<dbReference type="Gene3D" id="3.40.710.10">
    <property type="entry name" value="DD-peptidase/beta-lactamase superfamily"/>
    <property type="match status" value="1"/>
</dbReference>
<dbReference type="GO" id="GO:0005886">
    <property type="term" value="C:plasma membrane"/>
    <property type="evidence" value="ECO:0007669"/>
    <property type="project" value="TreeGrafter"/>
</dbReference>
<keyword evidence="3 4" id="KW-0472">Membrane</keyword>
<dbReference type="InterPro" id="IPR005311">
    <property type="entry name" value="PBP_dimer"/>
</dbReference>
<dbReference type="InterPro" id="IPR012338">
    <property type="entry name" value="Beta-lactam/transpept-like"/>
</dbReference>
<evidence type="ECO:0000256" key="1">
    <source>
        <dbReference type="ARBA" id="ARBA00004370"/>
    </source>
</evidence>
<dbReference type="SUPFAM" id="SSF56601">
    <property type="entry name" value="beta-lactamase/transpeptidase-like"/>
    <property type="match status" value="1"/>
</dbReference>
<sequence length="718" mass="79380">MLRFSFIILVMVLIGIAIICKAGVIMFAERQYWKDVADRFVKENVTVRPTRGNIISSDGQLMASSLPEYKIYMDFMINKRKGETEEEEKTRLKLQHIKDSVLYANLDTICKGLHEIFPDKSAAFFKQHIKNGRKKESRSWLLYPKRISYIQYKEAKRLPVFNLNKYKGGFHEQAFNQRKKPFGSLAMRTLGDMYPDIEQGAKNGLELSYDSILKGRNGITHRQKVMNKYLNIVDIPPVDGCDIITTIDVGMQDIAEKALVDELKEINATVGVAILMEVQTGDIKAIVNMTKCNDGIYREIRNNAISDMMEPGSTFKTASILVALDDGVITPETVVETGNGVYMMHGRYMKDHNWHRGGYGTINTTKSLMVSSNIGVSRLIDDHYHDNPEKFVRGLHRVGIATPLDLDIPGAGKPNIRIPNKDLSNWSRTALAWMSIGYETQIPPINTLAFYNAIANNGVMVKPRFVKSIVKDGQVVEDIAPEILNPAIASPKAISEIQTILEKVVSEGLGKKAGSKQFHVSGKTGTAQVSQGKAGYTNGTRRYLVSFCGYFPSEAPKYSCIVAIQKPGLPASGGLMAGSVFSKIAERVFAKHLAQDLKEAKDSTSILIPDVKNGDISAAHYVLNRINVNSSGVSEQSTEGKPVWGNVTSNPDNVLFNKKDINNKLVPSVIGMGAKDAVYLLESMGLKARITGIGKVKSQSIPAGNTLRKGQTIQLRLN</sequence>
<dbReference type="GO" id="GO:0008658">
    <property type="term" value="F:penicillin binding"/>
    <property type="evidence" value="ECO:0007669"/>
    <property type="project" value="InterPro"/>
</dbReference>
<dbReference type="Gene3D" id="3.30.10.20">
    <property type="match status" value="1"/>
</dbReference>
<keyword evidence="2" id="KW-0645">Protease</keyword>
<keyword evidence="2" id="KW-0378">Hydrolase</keyword>
<dbReference type="Pfam" id="PF00905">
    <property type="entry name" value="Transpeptidase"/>
    <property type="match status" value="1"/>
</dbReference>
<evidence type="ECO:0000256" key="4">
    <source>
        <dbReference type="SAM" id="Phobius"/>
    </source>
</evidence>
<dbReference type="SUPFAM" id="SSF56519">
    <property type="entry name" value="Penicillin binding protein dimerisation domain"/>
    <property type="match status" value="1"/>
</dbReference>
<dbReference type="AlphaFoldDB" id="A0A078RCT6"/>
<dbReference type="PANTHER" id="PTHR30627:SF1">
    <property type="entry name" value="PEPTIDOGLYCAN D,D-TRANSPEPTIDASE FTSI"/>
    <property type="match status" value="1"/>
</dbReference>
<dbReference type="Pfam" id="PF03717">
    <property type="entry name" value="PBP_dimer"/>
    <property type="match status" value="1"/>
</dbReference>
<organism evidence="6 7">
    <name type="scientific">Phocaeicola vulgatus str. 3775 SL</name>
    <name type="common">B</name>
    <name type="synonym">iv</name>
    <dbReference type="NCBI Taxonomy" id="1339350"/>
    <lineage>
        <taxon>Bacteria</taxon>
        <taxon>Pseudomonadati</taxon>
        <taxon>Bacteroidota</taxon>
        <taxon>Bacteroidia</taxon>
        <taxon>Bacteroidales</taxon>
        <taxon>Bacteroidaceae</taxon>
        <taxon>Phocaeicola</taxon>
    </lineage>
</organism>
<comment type="subcellular location">
    <subcellularLocation>
        <location evidence="1">Membrane</location>
    </subcellularLocation>
</comment>
<dbReference type="EMBL" id="JNHI01000002">
    <property type="protein sequence ID" value="KDS33208.1"/>
    <property type="molecule type" value="Genomic_DNA"/>
</dbReference>
<reference evidence="6 7" key="1">
    <citation type="submission" date="2014-04" db="EMBL/GenBank/DDBJ databases">
        <authorList>
            <person name="Sears C."/>
            <person name="Carroll K."/>
            <person name="Sack B.R."/>
            <person name="Qadri F."/>
            <person name="Myers L.L."/>
            <person name="Chung G.-T."/>
            <person name="Escheverria P."/>
            <person name="Fraser C.M."/>
            <person name="Sadzewicz L."/>
            <person name="Shefchek K.A."/>
            <person name="Tallon L."/>
            <person name="Das S.P."/>
            <person name="Daugherty S."/>
            <person name="Mongodin E.F."/>
        </authorList>
    </citation>
    <scope>NUCLEOTIDE SEQUENCE [LARGE SCALE GENOMIC DNA]</scope>
    <source>
        <strain evidence="7">3775 SL(B) 10 (iv)</strain>
    </source>
</reference>
<dbReference type="Gene3D" id="3.30.450.330">
    <property type="match status" value="1"/>
</dbReference>
<dbReference type="PANTHER" id="PTHR30627">
    <property type="entry name" value="PEPTIDOGLYCAN D,D-TRANSPEPTIDASE"/>
    <property type="match status" value="1"/>
</dbReference>
<protein>
    <submittedName>
        <fullName evidence="6">Penicillin binding transpeptidase domain protein</fullName>
    </submittedName>
</protein>
<dbReference type="CDD" id="cd06575">
    <property type="entry name" value="PASTA_Pbp2x-like_2"/>
    <property type="match status" value="1"/>
</dbReference>
<keyword evidence="2" id="KW-0121">Carboxypeptidase</keyword>
<name>A0A078RCT6_PHOVU</name>
<dbReference type="InterPro" id="IPR001460">
    <property type="entry name" value="PCN-bd_Tpept"/>
</dbReference>
<dbReference type="Proteomes" id="UP000028134">
    <property type="component" value="Unassembled WGS sequence"/>
</dbReference>
<evidence type="ECO:0000313" key="7">
    <source>
        <dbReference type="Proteomes" id="UP000028134"/>
    </source>
</evidence>
<dbReference type="SMART" id="SM00740">
    <property type="entry name" value="PASTA"/>
    <property type="match status" value="1"/>
</dbReference>
<dbReference type="InterPro" id="IPR005543">
    <property type="entry name" value="PASTA_dom"/>
</dbReference>
<dbReference type="Gene3D" id="3.90.1310.10">
    <property type="entry name" value="Penicillin-binding protein 2a (Domain 2)"/>
    <property type="match status" value="1"/>
</dbReference>